<accession>A0ABR9SPF9</accession>
<keyword evidence="2" id="KW-1185">Reference proteome</keyword>
<comment type="caution">
    <text evidence="1">The sequence shown here is derived from an EMBL/GenBank/DDBJ whole genome shotgun (WGS) entry which is preliminary data.</text>
</comment>
<dbReference type="EMBL" id="JADDUM010000043">
    <property type="protein sequence ID" value="MBE8590805.1"/>
    <property type="molecule type" value="Genomic_DNA"/>
</dbReference>
<proteinExistence type="predicted"/>
<dbReference type="Proteomes" id="UP000613075">
    <property type="component" value="Unassembled WGS sequence"/>
</dbReference>
<sequence>MPKNVLTPHTTANNETISSRVFINLLARIDRLIVKAIAFHAHGQKI</sequence>
<organism evidence="1 2">
    <name type="scientific">Pseudomonas cyclaminis</name>
    <dbReference type="NCBI Taxonomy" id="2781239"/>
    <lineage>
        <taxon>Bacteria</taxon>
        <taxon>Pseudomonadati</taxon>
        <taxon>Pseudomonadota</taxon>
        <taxon>Gammaproteobacteria</taxon>
        <taxon>Pseudomonadales</taxon>
        <taxon>Pseudomonadaceae</taxon>
        <taxon>Pseudomonas</taxon>
    </lineage>
</organism>
<name>A0ABR9SPF9_9PSED</name>
<evidence type="ECO:0000313" key="2">
    <source>
        <dbReference type="Proteomes" id="UP000613075"/>
    </source>
</evidence>
<evidence type="ECO:0000313" key="1">
    <source>
        <dbReference type="EMBL" id="MBE8590805.1"/>
    </source>
</evidence>
<protein>
    <submittedName>
        <fullName evidence="1">Uncharacterized protein</fullName>
    </submittedName>
</protein>
<reference evidence="1 2" key="1">
    <citation type="submission" date="2020-10" db="EMBL/GenBank/DDBJ databases">
        <title>The draft genomes of Cyclamen pathogen Pseudomonas sp.</title>
        <authorList>
            <person name="Fujikawa T."/>
            <person name="Sawada H."/>
        </authorList>
    </citation>
    <scope>NUCLEOTIDE SEQUENCE [LARGE SCALE GENOMIC DNA]</scope>
    <source>
        <strain evidence="1 2">MAFF 301449</strain>
    </source>
</reference>
<gene>
    <name evidence="1" type="ORF">IQK56_07595</name>
</gene>
<dbReference type="RefSeq" id="WP_191632631.1">
    <property type="nucleotide sequence ID" value="NZ_JADDUM010000043.1"/>
</dbReference>